<protein>
    <recommendedName>
        <fullName evidence="3">Ricin B lectin domain-containing protein</fullName>
    </recommendedName>
</protein>
<evidence type="ECO:0000313" key="2">
    <source>
        <dbReference type="Proteomes" id="UP000053424"/>
    </source>
</evidence>
<proteinExistence type="predicted"/>
<dbReference type="HOGENOM" id="CLU_115968_3_0_1"/>
<reference evidence="1 2" key="1">
    <citation type="submission" date="2014-04" db="EMBL/GenBank/DDBJ databases">
        <authorList>
            <consortium name="DOE Joint Genome Institute"/>
            <person name="Kuo A."/>
            <person name="Gay G."/>
            <person name="Dore J."/>
            <person name="Kohler A."/>
            <person name="Nagy L.G."/>
            <person name="Floudas D."/>
            <person name="Copeland A."/>
            <person name="Barry K.W."/>
            <person name="Cichocki N."/>
            <person name="Veneault-Fourrey C."/>
            <person name="LaButti K."/>
            <person name="Lindquist E.A."/>
            <person name="Lipzen A."/>
            <person name="Lundell T."/>
            <person name="Morin E."/>
            <person name="Murat C."/>
            <person name="Sun H."/>
            <person name="Tunlid A."/>
            <person name="Henrissat B."/>
            <person name="Grigoriev I.V."/>
            <person name="Hibbett D.S."/>
            <person name="Martin F."/>
            <person name="Nordberg H.P."/>
            <person name="Cantor M.N."/>
            <person name="Hua S.X."/>
        </authorList>
    </citation>
    <scope>NUCLEOTIDE SEQUENCE [LARGE SCALE GENOMIC DNA]</scope>
    <source>
        <strain evidence="2">h7</strain>
    </source>
</reference>
<keyword evidence="2" id="KW-1185">Reference proteome</keyword>
<dbReference type="GO" id="GO:0004867">
    <property type="term" value="F:serine-type endopeptidase inhibitor activity"/>
    <property type="evidence" value="ECO:0007669"/>
    <property type="project" value="InterPro"/>
</dbReference>
<dbReference type="AlphaFoldDB" id="A0A0C3CAC2"/>
<reference evidence="2" key="2">
    <citation type="submission" date="2015-01" db="EMBL/GenBank/DDBJ databases">
        <title>Evolutionary Origins and Diversification of the Mycorrhizal Mutualists.</title>
        <authorList>
            <consortium name="DOE Joint Genome Institute"/>
            <consortium name="Mycorrhizal Genomics Consortium"/>
            <person name="Kohler A."/>
            <person name="Kuo A."/>
            <person name="Nagy L.G."/>
            <person name="Floudas D."/>
            <person name="Copeland A."/>
            <person name="Barry K.W."/>
            <person name="Cichocki N."/>
            <person name="Veneault-Fourrey C."/>
            <person name="LaButti K."/>
            <person name="Lindquist E.A."/>
            <person name="Lipzen A."/>
            <person name="Lundell T."/>
            <person name="Morin E."/>
            <person name="Murat C."/>
            <person name="Riley R."/>
            <person name="Ohm R."/>
            <person name="Sun H."/>
            <person name="Tunlid A."/>
            <person name="Henrissat B."/>
            <person name="Grigoriev I.V."/>
            <person name="Hibbett D.S."/>
            <person name="Martin F."/>
        </authorList>
    </citation>
    <scope>NUCLEOTIDE SEQUENCE [LARGE SCALE GENOMIC DNA]</scope>
    <source>
        <strain evidence="2">h7</strain>
    </source>
</reference>
<evidence type="ECO:0000313" key="1">
    <source>
        <dbReference type="EMBL" id="KIM41154.1"/>
    </source>
</evidence>
<dbReference type="CDD" id="cd23428">
    <property type="entry name" value="beta-trefoil_Ricin_SPI"/>
    <property type="match status" value="1"/>
</dbReference>
<gene>
    <name evidence="1" type="ORF">M413DRAFT_11330</name>
</gene>
<dbReference type="InterPro" id="IPR031755">
    <property type="entry name" value="Inhibitor_I66"/>
</dbReference>
<dbReference type="STRING" id="686832.A0A0C3CAC2"/>
<dbReference type="Proteomes" id="UP000053424">
    <property type="component" value="Unassembled WGS sequence"/>
</dbReference>
<sequence>MSVHENCQLPSDQYYIRNGESFAGRDHREDRSLLPKRVNCPTDGYLELWELEQLPNGRYRLKARGAPTGARNNLLFAFLIEVERAEEWIITKRRDDSNRSQYTIEKADRTGGWVKETDANGAQIAVRPLIVAPTDPQFPPNELWNIQPLGD</sequence>
<evidence type="ECO:0008006" key="3">
    <source>
        <dbReference type="Google" id="ProtNLM"/>
    </source>
</evidence>
<organism evidence="1 2">
    <name type="scientific">Hebeloma cylindrosporum</name>
    <dbReference type="NCBI Taxonomy" id="76867"/>
    <lineage>
        <taxon>Eukaryota</taxon>
        <taxon>Fungi</taxon>
        <taxon>Dikarya</taxon>
        <taxon>Basidiomycota</taxon>
        <taxon>Agaricomycotina</taxon>
        <taxon>Agaricomycetes</taxon>
        <taxon>Agaricomycetidae</taxon>
        <taxon>Agaricales</taxon>
        <taxon>Agaricineae</taxon>
        <taxon>Hymenogastraceae</taxon>
        <taxon>Hebeloma</taxon>
    </lineage>
</organism>
<dbReference type="OrthoDB" id="3439489at2759"/>
<name>A0A0C3CAC2_HEBCY</name>
<dbReference type="EMBL" id="KN831781">
    <property type="protein sequence ID" value="KIM41154.1"/>
    <property type="molecule type" value="Genomic_DNA"/>
</dbReference>
<accession>A0A0C3CAC2</accession>
<dbReference type="Pfam" id="PF16850">
    <property type="entry name" value="Inhibitor_I66"/>
    <property type="match status" value="1"/>
</dbReference>
<dbReference type="Gene3D" id="2.80.10.50">
    <property type="match status" value="1"/>
</dbReference>